<keyword evidence="1" id="KW-0812">Transmembrane</keyword>
<feature type="transmembrane region" description="Helical" evidence="1">
    <location>
        <begin position="217"/>
        <end position="243"/>
    </location>
</feature>
<dbReference type="AlphaFoldDB" id="A0A6J4LHH8"/>
<reference evidence="3" key="1">
    <citation type="submission" date="2020-02" db="EMBL/GenBank/DDBJ databases">
        <authorList>
            <person name="Meier V. D."/>
        </authorList>
    </citation>
    <scope>NUCLEOTIDE SEQUENCE</scope>
    <source>
        <strain evidence="3">AVDCRST_MAG93</strain>
    </source>
</reference>
<feature type="transmembrane region" description="Helical" evidence="1">
    <location>
        <begin position="96"/>
        <end position="120"/>
    </location>
</feature>
<feature type="transmembrane region" description="Helical" evidence="1">
    <location>
        <begin position="54"/>
        <end position="75"/>
    </location>
</feature>
<keyword evidence="1" id="KW-0472">Membrane</keyword>
<dbReference type="InterPro" id="IPR052710">
    <property type="entry name" value="CAAX_protease"/>
</dbReference>
<feature type="domain" description="CAAX prenyl protease 2/Lysostaphin resistance protein A-like" evidence="2">
    <location>
        <begin position="141"/>
        <end position="229"/>
    </location>
</feature>
<protein>
    <recommendedName>
        <fullName evidence="2">CAAX prenyl protease 2/Lysostaphin resistance protein A-like domain-containing protein</fullName>
    </recommendedName>
</protein>
<dbReference type="Pfam" id="PF02517">
    <property type="entry name" value="Rce1-like"/>
    <property type="match status" value="1"/>
</dbReference>
<name>A0A6J4LHH8_9CHLR</name>
<feature type="transmembrane region" description="Helical" evidence="1">
    <location>
        <begin position="12"/>
        <end position="34"/>
    </location>
</feature>
<dbReference type="PANTHER" id="PTHR36435:SF1">
    <property type="entry name" value="CAAX AMINO TERMINAL PROTEASE FAMILY PROTEIN"/>
    <property type="match status" value="1"/>
</dbReference>
<feature type="transmembrane region" description="Helical" evidence="1">
    <location>
        <begin position="140"/>
        <end position="157"/>
    </location>
</feature>
<dbReference type="PANTHER" id="PTHR36435">
    <property type="entry name" value="SLR1288 PROTEIN"/>
    <property type="match status" value="1"/>
</dbReference>
<accession>A0A6J4LHH8</accession>
<dbReference type="InterPro" id="IPR003675">
    <property type="entry name" value="Rce1/LyrA-like_dom"/>
</dbReference>
<sequence length="246" mass="26353">MRHAEQTTWRLIDIALVLVYSAIGVVILALGWALLSPLLNLGDPQTLLESNPVLVSGIFGILVYGVVLVAIYLQIVRGRHTSWRNIGFRAPPALPLALAPVIAVGQLTTVALLNALVLALTGQFENPQIEAISGAGGFSWPNFILMLLLAGVAAPIVEETLFRGVLYGWLRIRVPIVLAVVVSAALFAGVHFIPILLPALFVVGIILAVVYEWSQSLWVPILLHSIQNSVAVIVIFAALAMGVPLE</sequence>
<keyword evidence="1" id="KW-1133">Transmembrane helix</keyword>
<evidence type="ECO:0000313" key="3">
    <source>
        <dbReference type="EMBL" id="CAA9333042.1"/>
    </source>
</evidence>
<dbReference type="GO" id="GO:0004175">
    <property type="term" value="F:endopeptidase activity"/>
    <property type="evidence" value="ECO:0007669"/>
    <property type="project" value="UniProtKB-ARBA"/>
</dbReference>
<organism evidence="3">
    <name type="scientific">uncultured Chloroflexia bacterium</name>
    <dbReference type="NCBI Taxonomy" id="1672391"/>
    <lineage>
        <taxon>Bacteria</taxon>
        <taxon>Bacillati</taxon>
        <taxon>Chloroflexota</taxon>
        <taxon>Chloroflexia</taxon>
        <taxon>environmental samples</taxon>
    </lineage>
</organism>
<evidence type="ECO:0000259" key="2">
    <source>
        <dbReference type="Pfam" id="PF02517"/>
    </source>
</evidence>
<evidence type="ECO:0000256" key="1">
    <source>
        <dbReference type="SAM" id="Phobius"/>
    </source>
</evidence>
<gene>
    <name evidence="3" type="ORF">AVDCRST_MAG93-6286</name>
</gene>
<feature type="transmembrane region" description="Helical" evidence="1">
    <location>
        <begin position="178"/>
        <end position="211"/>
    </location>
</feature>
<dbReference type="GO" id="GO:0080120">
    <property type="term" value="P:CAAX-box protein maturation"/>
    <property type="evidence" value="ECO:0007669"/>
    <property type="project" value="UniProtKB-ARBA"/>
</dbReference>
<dbReference type="EMBL" id="CADCTR010002116">
    <property type="protein sequence ID" value="CAA9333042.1"/>
    <property type="molecule type" value="Genomic_DNA"/>
</dbReference>
<proteinExistence type="predicted"/>